<reference evidence="1 2" key="1">
    <citation type="submission" date="2019-03" db="EMBL/GenBank/DDBJ databases">
        <title>Sequencing the genomes of 1000 actinobacteria strains.</title>
        <authorList>
            <person name="Klenk H.-P."/>
        </authorList>
    </citation>
    <scope>NUCLEOTIDE SEQUENCE [LARGE SCALE GENOMIC DNA]</scope>
    <source>
        <strain evidence="1 2">DSM 18936</strain>
    </source>
</reference>
<evidence type="ECO:0000313" key="1">
    <source>
        <dbReference type="EMBL" id="TDT16725.1"/>
    </source>
</evidence>
<gene>
    <name evidence="1" type="ORF">BDK89_2320</name>
</gene>
<protein>
    <submittedName>
        <fullName evidence="1">Uncharacterized protein</fullName>
    </submittedName>
</protein>
<dbReference type="EMBL" id="SOAU01000001">
    <property type="protein sequence ID" value="TDT16725.1"/>
    <property type="molecule type" value="Genomic_DNA"/>
</dbReference>
<sequence length="87" mass="9493">MELEDRDGLTVAELIDILSHHPGDAIVEMSIVAPVKDGDDDITVDRYNVDGVMPWQDEGEDGDVVWLIGGEDADVDVFIDAIEQPDA</sequence>
<organism evidence="1 2">
    <name type="scientific">Ilumatobacter fluminis</name>
    <dbReference type="NCBI Taxonomy" id="467091"/>
    <lineage>
        <taxon>Bacteria</taxon>
        <taxon>Bacillati</taxon>
        <taxon>Actinomycetota</taxon>
        <taxon>Acidimicrobiia</taxon>
        <taxon>Acidimicrobiales</taxon>
        <taxon>Ilumatobacteraceae</taxon>
        <taxon>Ilumatobacter</taxon>
    </lineage>
</organism>
<dbReference type="Proteomes" id="UP000294558">
    <property type="component" value="Unassembled WGS sequence"/>
</dbReference>
<dbReference type="RefSeq" id="WP_133869070.1">
    <property type="nucleotide sequence ID" value="NZ_SOAU01000001.1"/>
</dbReference>
<dbReference type="OrthoDB" id="5244506at2"/>
<dbReference type="AlphaFoldDB" id="A0A4R7I015"/>
<evidence type="ECO:0000313" key="2">
    <source>
        <dbReference type="Proteomes" id="UP000294558"/>
    </source>
</evidence>
<proteinExistence type="predicted"/>
<accession>A0A4R7I015</accession>
<keyword evidence="2" id="KW-1185">Reference proteome</keyword>
<comment type="caution">
    <text evidence="1">The sequence shown here is derived from an EMBL/GenBank/DDBJ whole genome shotgun (WGS) entry which is preliminary data.</text>
</comment>
<name>A0A4R7I015_9ACTN</name>